<dbReference type="Proteomes" id="UP001058744">
    <property type="component" value="Chromosome"/>
</dbReference>
<evidence type="ECO:0000313" key="2">
    <source>
        <dbReference type="Proteomes" id="UP001058744"/>
    </source>
</evidence>
<sequence length="301" mass="33267">MHTRRFYKIDKMITVLVAGESVSLFQVKAACLATLSGKKCTMVVSDAKHTGLAFLCNRTLDIHTYLPFGYSAQALIHPLRPGYNGEWLCSASGGYLLGNGHRVFKPQRMGFESPDALSPFGAGGINAYTYCQGDPLNYVDPSGQFRIGRLKFSNLFRWPFRKRVRVSDRQVSKGVAAVTKALVGGSEQQKASLRKLSEDRRAFNELSNEVLALGSTAFGISWRGSDYRGIITDIVVEPFYWQQRKFSYAHQISLLEDRKAFLTAFVGAGPDQDLIPLAQAVSASQALIRSGGQRPPARHPQ</sequence>
<dbReference type="SUPFAM" id="SSF56399">
    <property type="entry name" value="ADP-ribosylation"/>
    <property type="match status" value="1"/>
</dbReference>
<dbReference type="EMBL" id="CP101700">
    <property type="protein sequence ID" value="UUC21337.1"/>
    <property type="molecule type" value="Genomic_DNA"/>
</dbReference>
<organism evidence="1 2">
    <name type="scientific">Pseudomonas asiatica</name>
    <dbReference type="NCBI Taxonomy" id="2219225"/>
    <lineage>
        <taxon>Bacteria</taxon>
        <taxon>Pseudomonadati</taxon>
        <taxon>Pseudomonadota</taxon>
        <taxon>Gammaproteobacteria</taxon>
        <taxon>Pseudomonadales</taxon>
        <taxon>Pseudomonadaceae</taxon>
        <taxon>Pseudomonas</taxon>
    </lineage>
</organism>
<proteinExistence type="predicted"/>
<accession>A0AAJ5I0N5</accession>
<gene>
    <name evidence="1" type="ORF">NOV18_12995</name>
</gene>
<protein>
    <submittedName>
        <fullName evidence="1">RHS repeat-associated core domain-containing protein</fullName>
    </submittedName>
</protein>
<name>A0AAJ5I0N5_9PSED</name>
<evidence type="ECO:0000313" key="1">
    <source>
        <dbReference type="EMBL" id="UUC21337.1"/>
    </source>
</evidence>
<reference evidence="1" key="1">
    <citation type="submission" date="2022-07" db="EMBL/GenBank/DDBJ databases">
        <title>Complete genome of MD9.</title>
        <authorList>
            <person name="Cao G."/>
        </authorList>
    </citation>
    <scope>NUCLEOTIDE SEQUENCE</scope>
    <source>
        <strain evidence="1">MD9</strain>
    </source>
</reference>
<dbReference type="InterPro" id="IPR022385">
    <property type="entry name" value="Rhs_assc_core"/>
</dbReference>
<dbReference type="RefSeq" id="WP_102084100.1">
    <property type="nucleotide sequence ID" value="NZ_CP061848.1"/>
</dbReference>
<dbReference type="NCBIfam" id="TIGR03696">
    <property type="entry name" value="Rhs_assc_core"/>
    <property type="match status" value="1"/>
</dbReference>
<dbReference type="AlphaFoldDB" id="A0AAJ5I0N5"/>
<dbReference type="Gene3D" id="2.180.10.10">
    <property type="entry name" value="RHS repeat-associated core"/>
    <property type="match status" value="1"/>
</dbReference>